<dbReference type="RefSeq" id="WP_078766889.1">
    <property type="nucleotide sequence ID" value="NZ_FUXZ01000013.1"/>
</dbReference>
<evidence type="ECO:0000256" key="2">
    <source>
        <dbReference type="ARBA" id="ARBA00005940"/>
    </source>
</evidence>
<dbReference type="EMBL" id="FUXZ01000013">
    <property type="protein sequence ID" value="SKA70529.1"/>
    <property type="molecule type" value="Genomic_DNA"/>
</dbReference>
<dbReference type="InterPro" id="IPR017853">
    <property type="entry name" value="GH"/>
</dbReference>
<dbReference type="SUPFAM" id="SSF51445">
    <property type="entry name" value="(Trans)glycosidases"/>
    <property type="match status" value="1"/>
</dbReference>
<dbReference type="GO" id="GO:0006012">
    <property type="term" value="P:galactose metabolic process"/>
    <property type="evidence" value="ECO:0007669"/>
    <property type="project" value="InterPro"/>
</dbReference>
<feature type="domain" description="Beta-galactosidase C-terminal" evidence="14">
    <location>
        <begin position="605"/>
        <end position="658"/>
    </location>
</feature>
<dbReference type="InterPro" id="IPR013739">
    <property type="entry name" value="Beta_galactosidase_C"/>
</dbReference>
<dbReference type="Gene3D" id="3.40.50.880">
    <property type="match status" value="1"/>
</dbReference>
<evidence type="ECO:0000256" key="11">
    <source>
        <dbReference type="PIRSR" id="PIRSR001084-3"/>
    </source>
</evidence>
<dbReference type="InterPro" id="IPR029062">
    <property type="entry name" value="Class_I_gatase-like"/>
</dbReference>
<gene>
    <name evidence="15" type="ORF">SAMN02745111_02058</name>
</gene>
<dbReference type="GO" id="GO:0009341">
    <property type="term" value="C:beta-galactosidase complex"/>
    <property type="evidence" value="ECO:0007669"/>
    <property type="project" value="InterPro"/>
</dbReference>
<evidence type="ECO:0000313" key="16">
    <source>
        <dbReference type="Proteomes" id="UP000190814"/>
    </source>
</evidence>
<keyword evidence="7 8" id="KW-0326">Glycosidase</keyword>
<feature type="domain" description="Glycoside hydrolase family 42 N-terminal" evidence="12">
    <location>
        <begin position="7"/>
        <end position="376"/>
    </location>
</feature>
<comment type="catalytic activity">
    <reaction evidence="1 8">
        <text>Hydrolysis of terminal non-reducing beta-D-galactose residues in beta-D-galactosides.</text>
        <dbReference type="EC" id="3.2.1.23"/>
    </reaction>
</comment>
<evidence type="ECO:0000256" key="4">
    <source>
        <dbReference type="ARBA" id="ARBA00022723"/>
    </source>
</evidence>
<dbReference type="InterPro" id="IPR003476">
    <property type="entry name" value="Glyco_hydro_42"/>
</dbReference>
<keyword evidence="4 11" id="KW-0479">Metal-binding</keyword>
<evidence type="ECO:0000256" key="1">
    <source>
        <dbReference type="ARBA" id="ARBA00001412"/>
    </source>
</evidence>
<evidence type="ECO:0000256" key="10">
    <source>
        <dbReference type="PIRSR" id="PIRSR001084-2"/>
    </source>
</evidence>
<sequence length="662" mass="76305">MGNFGVCYYPEHWDEERIETDISLMKDIGISYVRLAEFSWHKMEPIEGQYDFKWLNDVVDKFADAGISCIIGTPTAAPPAWLMNKHPEIFPVNDMGVRVTFNGRHHDCQSNKTYREYVKKIVTEMAKKFGHNKNVVGWQIDNEFGNGHGDLCYCDSCRQAFIEWLEEKYKTVDNLNKAWGCAFWSQEYNDFSEVFLPAHTAAGKNPSTELDFKRFCSDLIVDFSKAQIDIIRQYSENQFITHNCMGFADKVNYYDLASDLDFVCHDQYPGGFYLQMPHEDNAFLAQTLELMRSFKNKNFWIMEQQAGPTGWNIMGRTPAPGQLSLWTAQAIAHGADKITYFRWRTATFGTEQFWHGILPHSGKPGRRYDEIKYTINRYDELLDEIKDLESDAKVAIVYSYDNYHALNIQPHNPDLSYVGVLADYYRALYDLKIEADMVSEMADFSKYKLVIAPLQYILKQEVKEHFDEYVKNGGHMCFTYRSGVKDENNICVSDCELPGLLSEMTGIEINDYDCLRETEVTIDLGQYSGKGKLFADIITTKEAERVGVYTNNYYSGETAISINNYGKGLVYYIGCELDDNLLNKLIYSMLLQAKIEVKYKELDRGIEVVTRKGKDKTYIFFLNHNNYVAKLNKDLIEGIEVMIGEKNGLLEPFGTAVYVKEK</sequence>
<dbReference type="GO" id="GO:0004565">
    <property type="term" value="F:beta-galactosidase activity"/>
    <property type="evidence" value="ECO:0007669"/>
    <property type="project" value="UniProtKB-EC"/>
</dbReference>
<dbReference type="PIRSF" id="PIRSF001084">
    <property type="entry name" value="B-galactosidase"/>
    <property type="match status" value="1"/>
</dbReference>
<feature type="binding site" evidence="11">
    <location>
        <position position="108"/>
    </location>
    <ligand>
        <name>Zn(2+)</name>
        <dbReference type="ChEBI" id="CHEBI:29105"/>
    </ligand>
</feature>
<keyword evidence="16" id="KW-1185">Reference proteome</keyword>
<dbReference type="AlphaFoldDB" id="A0A1T4W060"/>
<dbReference type="Pfam" id="PF08532">
    <property type="entry name" value="Glyco_hydro_42M"/>
    <property type="match status" value="1"/>
</dbReference>
<evidence type="ECO:0000256" key="3">
    <source>
        <dbReference type="ARBA" id="ARBA00012756"/>
    </source>
</evidence>
<feature type="domain" description="Beta-galactosidase trimerisation" evidence="13">
    <location>
        <begin position="392"/>
        <end position="595"/>
    </location>
</feature>
<evidence type="ECO:0000256" key="9">
    <source>
        <dbReference type="PIRSR" id="PIRSR001084-1"/>
    </source>
</evidence>
<dbReference type="OrthoDB" id="9800974at2"/>
<feature type="binding site" evidence="11">
    <location>
        <position position="157"/>
    </location>
    <ligand>
        <name>Zn(2+)</name>
        <dbReference type="ChEBI" id="CHEBI:29105"/>
    </ligand>
</feature>
<comment type="similarity">
    <text evidence="2 8">Belongs to the glycosyl hydrolase 42 family.</text>
</comment>
<evidence type="ECO:0000256" key="8">
    <source>
        <dbReference type="PIRNR" id="PIRNR001084"/>
    </source>
</evidence>
<feature type="binding site" evidence="11">
    <location>
        <position position="152"/>
    </location>
    <ligand>
        <name>Zn(2+)</name>
        <dbReference type="ChEBI" id="CHEBI:29105"/>
    </ligand>
</feature>
<evidence type="ECO:0000256" key="7">
    <source>
        <dbReference type="ARBA" id="ARBA00023295"/>
    </source>
</evidence>
<dbReference type="PANTHER" id="PTHR36447">
    <property type="entry name" value="BETA-GALACTOSIDASE GANA"/>
    <property type="match status" value="1"/>
</dbReference>
<proteinExistence type="inferred from homology"/>
<feature type="active site" description="Proton donor" evidence="9">
    <location>
        <position position="143"/>
    </location>
</feature>
<dbReference type="STRING" id="39495.SAMN02745111_02058"/>
<feature type="binding site" evidence="11">
    <location>
        <position position="154"/>
    </location>
    <ligand>
        <name>Zn(2+)</name>
        <dbReference type="ChEBI" id="CHEBI:29105"/>
    </ligand>
</feature>
<dbReference type="PANTHER" id="PTHR36447:SF2">
    <property type="entry name" value="BETA-GALACTOSIDASE YESZ"/>
    <property type="match status" value="1"/>
</dbReference>
<dbReference type="Pfam" id="PF02449">
    <property type="entry name" value="Glyco_hydro_42"/>
    <property type="match status" value="1"/>
</dbReference>
<evidence type="ECO:0000256" key="5">
    <source>
        <dbReference type="ARBA" id="ARBA00022801"/>
    </source>
</evidence>
<evidence type="ECO:0000313" key="15">
    <source>
        <dbReference type="EMBL" id="SKA70529.1"/>
    </source>
</evidence>
<dbReference type="Gene3D" id="3.20.20.80">
    <property type="entry name" value="Glycosidases"/>
    <property type="match status" value="1"/>
</dbReference>
<accession>A0A1T4W060</accession>
<dbReference type="CDD" id="cd03143">
    <property type="entry name" value="A4_beta-galactosidase_middle_domain"/>
    <property type="match status" value="1"/>
</dbReference>
<feature type="binding site" evidence="10">
    <location>
        <position position="311"/>
    </location>
    <ligand>
        <name>substrate</name>
    </ligand>
</feature>
<evidence type="ECO:0000259" key="14">
    <source>
        <dbReference type="Pfam" id="PF08533"/>
    </source>
</evidence>
<evidence type="ECO:0000256" key="6">
    <source>
        <dbReference type="ARBA" id="ARBA00022833"/>
    </source>
</evidence>
<feature type="active site" description="Nucleophile" evidence="9">
    <location>
        <position position="303"/>
    </location>
</feature>
<protein>
    <recommendedName>
        <fullName evidence="3 8">Beta-galactosidase</fullName>
        <shortName evidence="8">Beta-gal</shortName>
        <ecNumber evidence="3 8">3.2.1.23</ecNumber>
    </recommendedName>
</protein>
<evidence type="ECO:0000259" key="13">
    <source>
        <dbReference type="Pfam" id="PF08532"/>
    </source>
</evidence>
<dbReference type="InterPro" id="IPR013738">
    <property type="entry name" value="Beta_galactosidase_Trimer"/>
</dbReference>
<dbReference type="EC" id="3.2.1.23" evidence="3 8"/>
<dbReference type="InterPro" id="IPR013529">
    <property type="entry name" value="Glyco_hydro_42_N"/>
</dbReference>
<reference evidence="15 16" key="1">
    <citation type="submission" date="2017-02" db="EMBL/GenBank/DDBJ databases">
        <authorList>
            <person name="Peterson S.W."/>
        </authorList>
    </citation>
    <scope>NUCLEOTIDE SEQUENCE [LARGE SCALE GENOMIC DNA]</scope>
    <source>
        <strain evidence="15 16">ATCC 35992</strain>
    </source>
</reference>
<feature type="binding site" evidence="10">
    <location>
        <position position="142"/>
    </location>
    <ligand>
        <name>substrate</name>
    </ligand>
</feature>
<keyword evidence="6 11" id="KW-0862">Zinc</keyword>
<dbReference type="SUPFAM" id="SSF52317">
    <property type="entry name" value="Class I glutamine amidotransferase-like"/>
    <property type="match status" value="1"/>
</dbReference>
<evidence type="ECO:0000259" key="12">
    <source>
        <dbReference type="Pfam" id="PF02449"/>
    </source>
</evidence>
<feature type="binding site" evidence="10">
    <location>
        <position position="104"/>
    </location>
    <ligand>
        <name>substrate</name>
    </ligand>
</feature>
<keyword evidence="5 8" id="KW-0378">Hydrolase</keyword>
<dbReference type="GO" id="GO:0046872">
    <property type="term" value="F:metal ion binding"/>
    <property type="evidence" value="ECO:0007669"/>
    <property type="project" value="UniProtKB-KW"/>
</dbReference>
<name>A0A1T4W060_9FIRM</name>
<organism evidence="15 16">
    <name type="scientific">Eubacterium uniforme</name>
    <dbReference type="NCBI Taxonomy" id="39495"/>
    <lineage>
        <taxon>Bacteria</taxon>
        <taxon>Bacillati</taxon>
        <taxon>Bacillota</taxon>
        <taxon>Clostridia</taxon>
        <taxon>Eubacteriales</taxon>
        <taxon>Eubacteriaceae</taxon>
        <taxon>Eubacterium</taxon>
    </lineage>
</organism>
<dbReference type="Proteomes" id="UP000190814">
    <property type="component" value="Unassembled WGS sequence"/>
</dbReference>
<dbReference type="Pfam" id="PF08533">
    <property type="entry name" value="Glyco_hydro_42C"/>
    <property type="match status" value="1"/>
</dbReference>